<feature type="compositionally biased region" description="Polar residues" evidence="1">
    <location>
        <begin position="82"/>
        <end position="91"/>
    </location>
</feature>
<protein>
    <recommendedName>
        <fullName evidence="2">eCIS core domain-containing protein</fullName>
    </recommendedName>
</protein>
<sequence>MAYTTKQSAPESIAEHSNKIITPSFSDQRASTHMQLKQQGMMHAHSTNIIHQLNAEESEPLQGEFETEAPAQLQEAPAEAPNNTGLPNQLKSGIESLSGMSMDNVKVHYNSDKPAQLNAHAYAQGTDIHVAPGQEQHLPHEAWHVVQQAQGRVKPTMQMKAGVPINDDAGLENEADVMGQKALSAGQHEEITQKMSITGSTVTNAPMQFVLTRSMQKIINETVFRSEEDYVATRDWLLTKYSEDIVSIIIGGIVDRQNDQPLKDNFKELTTSSSDAGNDQDEVEINVVDHGDLHEYDHPESIDKALSQMQITQLARKGNTVSGPKNYNTSGGAAFNQVSYQTDGKGCIDFANPYAQAAWSNPVLAGSEVDLTNANKPIDTKNRAQHFAIGDYLYAQAKGLGKASATTNMRKGKWTWHHLPTPYKMVLVDMTVHAKHGHNGGVYLW</sequence>
<evidence type="ECO:0000256" key="1">
    <source>
        <dbReference type="SAM" id="MobiDB-lite"/>
    </source>
</evidence>
<evidence type="ECO:0000313" key="3">
    <source>
        <dbReference type="EMBL" id="ACY24717.1"/>
    </source>
</evidence>
<organism evidence="3">
    <name type="scientific">uncultured organism</name>
    <dbReference type="NCBI Taxonomy" id="155900"/>
    <lineage>
        <taxon>unclassified sequences</taxon>
        <taxon>environmental samples</taxon>
    </lineage>
</organism>
<name>D8VMT2_9ZZZZ</name>
<reference evidence="3" key="2">
    <citation type="journal article" date="2010" name="Appl. Environ. Microbiol.">
        <title>Diversity of glycosyl hydrolases from cellulose-depleting communities enriched from casts of two earthworm species.</title>
        <authorList>
            <person name="Beloqui A."/>
            <person name="Nechitaylo T.Y."/>
            <person name="Lopez-Cortes N."/>
            <person name="Ghazi A."/>
            <person name="Guazzaroni M.E."/>
            <person name="Polaina J."/>
            <person name="Strittmatter A.W."/>
            <person name="Reva O."/>
            <person name="Waliczek A."/>
            <person name="Yakimov M.M."/>
            <person name="Golyshina O.V."/>
            <person name="Ferrer M."/>
            <person name="Golyshin P.N."/>
        </authorList>
    </citation>
    <scope>NUCLEOTIDE SEQUENCE</scope>
</reference>
<accession>D8VMT2</accession>
<dbReference type="AlphaFoldDB" id="D8VMT2"/>
<proteinExistence type="predicted"/>
<evidence type="ECO:0000259" key="2">
    <source>
        <dbReference type="Pfam" id="PF13699"/>
    </source>
</evidence>
<feature type="domain" description="eCIS core" evidence="2">
    <location>
        <begin position="86"/>
        <end position="151"/>
    </location>
</feature>
<feature type="compositionally biased region" description="Low complexity" evidence="1">
    <location>
        <begin position="70"/>
        <end position="81"/>
    </location>
</feature>
<dbReference type="InterPro" id="IPR025295">
    <property type="entry name" value="eCIS_core_dom"/>
</dbReference>
<dbReference type="Pfam" id="PF13699">
    <property type="entry name" value="eCIS_core"/>
    <property type="match status" value="1"/>
</dbReference>
<dbReference type="EMBL" id="GQ996410">
    <property type="protein sequence ID" value="ACY24717.1"/>
    <property type="molecule type" value="Genomic_DNA"/>
</dbReference>
<feature type="region of interest" description="Disordered" evidence="1">
    <location>
        <begin position="70"/>
        <end position="93"/>
    </location>
</feature>
<reference evidence="3" key="1">
    <citation type="submission" date="2009-09" db="EMBL/GenBank/DDBJ databases">
        <authorList>
            <person name="Beloqi A."/>
            <person name="Nechitaylo T.Y."/>
            <person name="Lopez-Cortes N."/>
            <person name="Vietes M."/>
            <person name="Polaina J."/>
            <person name="Strittmatter A."/>
            <person name="Reva O."/>
            <person name="Waliczek A."/>
            <person name="Golyshina O.V."/>
            <person name="Ferrer M."/>
            <person name="Golyshin P.N."/>
        </authorList>
    </citation>
    <scope>NUCLEOTIDE SEQUENCE</scope>
</reference>